<dbReference type="InterPro" id="IPR040214">
    <property type="entry name" value="BRD10"/>
</dbReference>
<feature type="region of interest" description="Disordered" evidence="4">
    <location>
        <begin position="1781"/>
        <end position="1800"/>
    </location>
</feature>
<keyword evidence="1 2" id="KW-0103">Bromodomain</keyword>
<feature type="compositionally biased region" description="Polar residues" evidence="4">
    <location>
        <begin position="824"/>
        <end position="834"/>
    </location>
</feature>
<sequence>MSGTETCSLPDAPVSSVVVCKDVAESRDGNTRLLLHSCDPSFDLSNGISSVAEGKHRRNPDYLDVRDDQTEISEDSLSLPDVCSPHAASEDEDLNYEVQQAFKIFHSFLLEKHKAITAPFWLPIGPEETSMLEPPHQGMSLKRIDEKFVKREYESITDFVADFRLLLENCYRHHGVDHWISKQAQKLEIILEQKLTLLSRTLRDKTTLAVTSKGRFGTEDEKVPVGSSMRRRSVPRSLATITVGGSESLMVQALRLEERQRAKEEKRQRELEKKEAEEASAKEVVEWDHDLLSQAAPWPVETLWELPAIGHFLCLAQNALNLPEIVFFELERCLLMPRCSTFLAKIMTSLLCQPHRRATLHRRPALSYRCWEAELRRKVVGWYQAVGRAEDQAACAEQLGLCNQFFWTLGESSPLEEAAFHLLPFNQRVWLLKGLCDNVYETHKDVQDAVLGQPIHECRESILGYDIRENAYIHFPHFCGADLRIYCQSPCTAVDFPLPPIRVQRLEKGAIVQGFIRPKEEVHSVKTKEEAFEMEKLMEEADRDCLKEDSGDGNLLEELRDLINKTEDEMDELESTKKKSGRWYYKREAVKELHMTLIRLLNELSPWEPKLVKAFQRNRARLKKDYDDFKKHPDYCKFVREKRLEEEVEAVKGLPEATDLSPETEEANKSELDEMGNSSQLGTEPFPSSSVFGQDIDNVNEHRPFTRSSKRQLSGVTDEDLCHNKRAKVSIMDPLSTEYLAEEVARESSPAVQILQSSGETSTSFTTAANSHKSYTPIQALLAKSVGNKVTLIKHNPAAVTEANQPIQSKSSSEPLSSSNTLSVNTAPPTVHNTSTPAQVQVVYKLPGDLGVNRKDNSPLNFSVQPVVDTKAVETRMQQVIFLPPNLLVQRSDGKEPQHPGVFPLPASKTLVPPNDCSGFTVAPLEDQCLIQTPSPTVSSSLCATSVPPYKGVESQKVTTADSNKCPSTNPPDTKQELKTVCIRDSQSILVTTRGGNTGVVKVQTSDQSTVNSLPASPVFTLSPKFKAILVSKSSPSFASSQPAVTTTAQSQPTAVPLFSRPSPLTCVNQVLPSGVDTVNAKKSTSTYDTVSVLNKIHSSVAGSQTVPTQSIGTVNSPLSQGGVGVLLAGIPNIPPPIPSNTVQKRSQTDLGVPDQSPFQKIFLVTPPANVSVCGMSKGPMDSALSGSKLMLINQTTASSCSAVAVPKQPLFTHASTSTVVESGSLNQVQSIMPRPPTTEAALPLKNSIPVTVSGLLTTNTGGLICPIRSRSLVTNSVRQYLPVQSIKGPEGIPSTVKTLQFSALSTGSFAGSTLLTAAQLQSVPMSASTTVSSFSCKKTDQAASSILSTVIPSVGGVISKDQSLVKGLSPNSPCFPSPVVTSSAAMPVMAPPGTFRPLTLSSNIPSQHANLPHPHKTVVTPTVRPPADCSSASTVQQKIVINTSAPLAPGTQILINNACFVVPAQGLAPGSHVLVIPRPVASPGDATALPRLPGIPVPSPVPQSSQGPRMTTPGKQPQLGALKAPLPFTVKVQQSCTSVLTPVPCQGTLKEHLPTSSSSALAAASQLACSSVSTSQHTEPTAMRFSSALIPEGKAITVPPVPMLDSYPKPTATSSAQAQGASQFTVNQTLLHAGFPLSQTQLTSVLPPVGPVVSQKKALSVVTTVAASSVCSRLLTLPVATVPPTGSTFSNRPTNPNTAAAPPSNTVIMEMCPPIRTMPVVLTNPPLNLGKTTLHSSTPGALPSSSPKKLLLSPDGAVLNVVRGPVVAALPTLAAQMGLSSSDQGVVPSAQTSQGELNC</sequence>
<evidence type="ECO:0000313" key="7">
    <source>
        <dbReference type="Proteomes" id="UP000694580"/>
    </source>
</evidence>
<evidence type="ECO:0000313" key="6">
    <source>
        <dbReference type="Ensembl" id="ENSDCDP00010048505.1"/>
    </source>
</evidence>
<dbReference type="Pfam" id="PF00439">
    <property type="entry name" value="Bromodomain"/>
    <property type="match status" value="1"/>
</dbReference>
<keyword evidence="7" id="KW-1185">Reference proteome</keyword>
<organism evidence="6 7">
    <name type="scientific">Denticeps clupeoides</name>
    <name type="common">denticle herring</name>
    <dbReference type="NCBI Taxonomy" id="299321"/>
    <lineage>
        <taxon>Eukaryota</taxon>
        <taxon>Metazoa</taxon>
        <taxon>Chordata</taxon>
        <taxon>Craniata</taxon>
        <taxon>Vertebrata</taxon>
        <taxon>Euteleostomi</taxon>
        <taxon>Actinopterygii</taxon>
        <taxon>Neopterygii</taxon>
        <taxon>Teleostei</taxon>
        <taxon>Clupei</taxon>
        <taxon>Clupeiformes</taxon>
        <taxon>Denticipitoidei</taxon>
        <taxon>Denticipitidae</taxon>
        <taxon>Denticeps</taxon>
    </lineage>
</organism>
<evidence type="ECO:0000256" key="2">
    <source>
        <dbReference type="PROSITE-ProRule" id="PRU00035"/>
    </source>
</evidence>
<dbReference type="Gene3D" id="1.20.920.10">
    <property type="entry name" value="Bromodomain-like"/>
    <property type="match status" value="1"/>
</dbReference>
<reference evidence="6" key="3">
    <citation type="submission" date="2025-09" db="UniProtKB">
        <authorList>
            <consortium name="Ensembl"/>
        </authorList>
    </citation>
    <scope>IDENTIFICATION</scope>
</reference>
<gene>
    <name evidence="6" type="primary">KIAA2026</name>
</gene>
<protein>
    <recommendedName>
        <fullName evidence="5">Bromo domain-containing protein</fullName>
    </recommendedName>
</protein>
<dbReference type="InterPro" id="IPR001487">
    <property type="entry name" value="Bromodomain"/>
</dbReference>
<evidence type="ECO:0000256" key="3">
    <source>
        <dbReference type="SAM" id="Coils"/>
    </source>
</evidence>
<dbReference type="GeneTree" id="ENSGT00390000011483"/>
<dbReference type="Proteomes" id="UP000694580">
    <property type="component" value="Chromosome 3"/>
</dbReference>
<proteinExistence type="predicted"/>
<feature type="domain" description="Bromo" evidence="5">
    <location>
        <begin position="139"/>
        <end position="181"/>
    </location>
</feature>
<feature type="compositionally biased region" description="Low complexity" evidence="4">
    <location>
        <begin position="1694"/>
        <end position="1706"/>
    </location>
</feature>
<feature type="compositionally biased region" description="Low complexity" evidence="4">
    <location>
        <begin position="809"/>
        <end position="823"/>
    </location>
</feature>
<dbReference type="SMART" id="SM00297">
    <property type="entry name" value="BROMO"/>
    <property type="match status" value="1"/>
</dbReference>
<reference evidence="6 7" key="1">
    <citation type="submission" date="2020-06" db="EMBL/GenBank/DDBJ databases">
        <authorList>
            <consortium name="Wellcome Sanger Institute Data Sharing"/>
        </authorList>
    </citation>
    <scope>NUCLEOTIDE SEQUENCE [LARGE SCALE GENOMIC DNA]</scope>
</reference>
<keyword evidence="3" id="KW-0175">Coiled coil</keyword>
<feature type="coiled-coil region" evidence="3">
    <location>
        <begin position="253"/>
        <end position="282"/>
    </location>
</feature>
<feature type="region of interest" description="Disordered" evidence="4">
    <location>
        <begin position="802"/>
        <end position="834"/>
    </location>
</feature>
<dbReference type="PANTHER" id="PTHR31095:SF3">
    <property type="entry name" value="RIKEN CDNA 9930021J03 GENE"/>
    <property type="match status" value="1"/>
</dbReference>
<feature type="region of interest" description="Disordered" evidence="4">
    <location>
        <begin position="654"/>
        <end position="695"/>
    </location>
</feature>
<dbReference type="InterPro" id="IPR056522">
    <property type="entry name" value="KIAA2026_hel"/>
</dbReference>
<feature type="region of interest" description="Disordered" evidence="4">
    <location>
        <begin position="1684"/>
        <end position="1706"/>
    </location>
</feature>
<evidence type="ECO:0000256" key="4">
    <source>
        <dbReference type="SAM" id="MobiDB-lite"/>
    </source>
</evidence>
<name>A0AAY4DT69_9TELE</name>
<dbReference type="PANTHER" id="PTHR31095">
    <property type="entry name" value="RIKEN CDNA 9930021J03 GENE"/>
    <property type="match status" value="1"/>
</dbReference>
<accession>A0AAY4DT69</accession>
<feature type="compositionally biased region" description="Polar residues" evidence="4">
    <location>
        <begin position="676"/>
        <end position="692"/>
    </location>
</feature>
<dbReference type="Ensembl" id="ENSDCDT00010058841.1">
    <property type="protein sequence ID" value="ENSDCDP00010048505.1"/>
    <property type="gene ID" value="ENSDCDG00010029209.1"/>
</dbReference>
<evidence type="ECO:0000256" key="1">
    <source>
        <dbReference type="ARBA" id="ARBA00023117"/>
    </source>
</evidence>
<dbReference type="InterPro" id="IPR036427">
    <property type="entry name" value="Bromodomain-like_sf"/>
</dbReference>
<dbReference type="CDD" id="cd04369">
    <property type="entry name" value="Bromodomain"/>
    <property type="match status" value="1"/>
</dbReference>
<dbReference type="PROSITE" id="PS50014">
    <property type="entry name" value="BROMODOMAIN_2"/>
    <property type="match status" value="1"/>
</dbReference>
<dbReference type="Pfam" id="PF23450">
    <property type="entry name" value="KIAA2026_hel"/>
    <property type="match status" value="1"/>
</dbReference>
<evidence type="ECO:0000259" key="5">
    <source>
        <dbReference type="PROSITE" id="PS50014"/>
    </source>
</evidence>
<reference evidence="6" key="2">
    <citation type="submission" date="2025-08" db="UniProtKB">
        <authorList>
            <consortium name="Ensembl"/>
        </authorList>
    </citation>
    <scope>IDENTIFICATION</scope>
</reference>
<dbReference type="SUPFAM" id="SSF47370">
    <property type="entry name" value="Bromodomain"/>
    <property type="match status" value="1"/>
</dbReference>